<evidence type="ECO:0000313" key="3">
    <source>
        <dbReference type="Proteomes" id="UP000185829"/>
    </source>
</evidence>
<name>A0A9X8RB09_9BACI</name>
<dbReference type="Pfam" id="PF07969">
    <property type="entry name" value="Amidohydro_3"/>
    <property type="match status" value="1"/>
</dbReference>
<dbReference type="RefSeq" id="WP_076369163.1">
    <property type="nucleotide sequence ID" value="NZ_FTMX01000005.1"/>
</dbReference>
<dbReference type="AlphaFoldDB" id="A0A9X8RB09"/>
<dbReference type="Gene3D" id="3.20.20.140">
    <property type="entry name" value="Metal-dependent hydrolases"/>
    <property type="match status" value="1"/>
</dbReference>
<dbReference type="EMBL" id="FTMX01000005">
    <property type="protein sequence ID" value="SIR70180.1"/>
    <property type="molecule type" value="Genomic_DNA"/>
</dbReference>
<accession>A0A9X8RB09</accession>
<dbReference type="InterPro" id="IPR013108">
    <property type="entry name" value="Amidohydro_3"/>
</dbReference>
<reference evidence="2 3" key="1">
    <citation type="submission" date="2017-01" db="EMBL/GenBank/DDBJ databases">
        <authorList>
            <person name="Varghese N."/>
            <person name="Submissions S."/>
        </authorList>
    </citation>
    <scope>NUCLEOTIDE SEQUENCE [LARGE SCALE GENOMIC DNA]</scope>
    <source>
        <strain evidence="2 3">RUG2-6</strain>
    </source>
</reference>
<protein>
    <recommendedName>
        <fullName evidence="1">Amidohydrolase 3 domain-containing protein</fullName>
    </recommendedName>
</protein>
<gene>
    <name evidence="2" type="ORF">SAMN05878482_10597</name>
</gene>
<sequence length="90" mass="9850">MIVSTINKSEEFVDKMISTGLGDEKFKIGPAKVFTDGSSSGPTAAMREPYADNSESSGILYFSQYELNRILGEAHEKGIRSQLMLKETGL</sequence>
<evidence type="ECO:0000313" key="2">
    <source>
        <dbReference type="EMBL" id="SIR70180.1"/>
    </source>
</evidence>
<feature type="domain" description="Amidohydrolase 3" evidence="1">
    <location>
        <begin position="21"/>
        <end position="83"/>
    </location>
</feature>
<dbReference type="Proteomes" id="UP000185829">
    <property type="component" value="Unassembled WGS sequence"/>
</dbReference>
<proteinExistence type="predicted"/>
<organism evidence="2 3">
    <name type="scientific">Peribacillus simplex</name>
    <dbReference type="NCBI Taxonomy" id="1478"/>
    <lineage>
        <taxon>Bacteria</taxon>
        <taxon>Bacillati</taxon>
        <taxon>Bacillota</taxon>
        <taxon>Bacilli</taxon>
        <taxon>Bacillales</taxon>
        <taxon>Bacillaceae</taxon>
        <taxon>Peribacillus</taxon>
    </lineage>
</organism>
<comment type="caution">
    <text evidence="2">The sequence shown here is derived from an EMBL/GenBank/DDBJ whole genome shotgun (WGS) entry which is preliminary data.</text>
</comment>
<evidence type="ECO:0000259" key="1">
    <source>
        <dbReference type="Pfam" id="PF07969"/>
    </source>
</evidence>